<organism evidence="2 3">
    <name type="scientific">Chloebia gouldiae</name>
    <name type="common">Gouldian finch</name>
    <name type="synonym">Erythrura gouldiae</name>
    <dbReference type="NCBI Taxonomy" id="44316"/>
    <lineage>
        <taxon>Eukaryota</taxon>
        <taxon>Metazoa</taxon>
        <taxon>Chordata</taxon>
        <taxon>Craniata</taxon>
        <taxon>Vertebrata</taxon>
        <taxon>Euteleostomi</taxon>
        <taxon>Archelosauria</taxon>
        <taxon>Archosauria</taxon>
        <taxon>Dinosauria</taxon>
        <taxon>Saurischia</taxon>
        <taxon>Theropoda</taxon>
        <taxon>Coelurosauria</taxon>
        <taxon>Aves</taxon>
        <taxon>Neognathae</taxon>
        <taxon>Neoaves</taxon>
        <taxon>Telluraves</taxon>
        <taxon>Australaves</taxon>
        <taxon>Passeriformes</taxon>
        <taxon>Passeroidea</taxon>
        <taxon>Passeridae</taxon>
        <taxon>Chloebia</taxon>
    </lineage>
</organism>
<accession>A0A3L8SDL7</accession>
<proteinExistence type="predicted"/>
<gene>
    <name evidence="2" type="ORF">DV515_00008759</name>
</gene>
<evidence type="ECO:0000313" key="2">
    <source>
        <dbReference type="EMBL" id="RLW00483.1"/>
    </source>
</evidence>
<dbReference type="EMBL" id="QUSF01000027">
    <property type="protein sequence ID" value="RLW00483.1"/>
    <property type="molecule type" value="Genomic_DNA"/>
</dbReference>
<name>A0A3L8SDL7_CHLGU</name>
<dbReference type="Proteomes" id="UP000276834">
    <property type="component" value="Unassembled WGS sequence"/>
</dbReference>
<keyword evidence="3" id="KW-1185">Reference proteome</keyword>
<evidence type="ECO:0000313" key="3">
    <source>
        <dbReference type="Proteomes" id="UP000276834"/>
    </source>
</evidence>
<protein>
    <submittedName>
        <fullName evidence="2">Uncharacterized protein</fullName>
    </submittedName>
</protein>
<dbReference type="AlphaFoldDB" id="A0A3L8SDL7"/>
<evidence type="ECO:0000256" key="1">
    <source>
        <dbReference type="SAM" id="MobiDB-lite"/>
    </source>
</evidence>
<comment type="caution">
    <text evidence="2">The sequence shown here is derived from an EMBL/GenBank/DDBJ whole genome shotgun (WGS) entry which is preliminary data.</text>
</comment>
<reference evidence="2 3" key="1">
    <citation type="journal article" date="2018" name="Proc. R. Soc. B">
        <title>A non-coding region near Follistatin controls head colour polymorphism in the Gouldian finch.</title>
        <authorList>
            <person name="Toomey M.B."/>
            <person name="Marques C.I."/>
            <person name="Andrade P."/>
            <person name="Araujo P.M."/>
            <person name="Sabatino S."/>
            <person name="Gazda M.A."/>
            <person name="Afonso S."/>
            <person name="Lopes R.J."/>
            <person name="Corbo J.C."/>
            <person name="Carneiro M."/>
        </authorList>
    </citation>
    <scope>NUCLEOTIDE SEQUENCE [LARGE SCALE GENOMIC DNA]</scope>
    <source>
        <strain evidence="2">Red01</strain>
        <tissue evidence="2">Muscle</tissue>
    </source>
</reference>
<feature type="region of interest" description="Disordered" evidence="1">
    <location>
        <begin position="1"/>
        <end position="89"/>
    </location>
</feature>
<feature type="compositionally biased region" description="Pro residues" evidence="1">
    <location>
        <begin position="10"/>
        <end position="21"/>
    </location>
</feature>
<sequence length="113" mass="11259">MPVPTRGTPVAPPGPAAPPPRSPRRPLRAAPAVAPPERITAGGASAAEPSRAGPGRARSTVPSGGAGPPLPPRPARVPQAGPSSIFSCIPAHVTRRAPVHPRGQARPPLTSGL</sequence>